<keyword evidence="4" id="KW-0804">Transcription</keyword>
<dbReference type="PRINTS" id="PR00039">
    <property type="entry name" value="HTHLYSR"/>
</dbReference>
<name>F0F2P4_9NEIS</name>
<organism evidence="6 7">
    <name type="scientific">Kingella denitrificans ATCC 33394</name>
    <dbReference type="NCBI Taxonomy" id="888741"/>
    <lineage>
        <taxon>Bacteria</taxon>
        <taxon>Pseudomonadati</taxon>
        <taxon>Pseudomonadota</taxon>
        <taxon>Betaproteobacteria</taxon>
        <taxon>Neisseriales</taxon>
        <taxon>Neisseriaceae</taxon>
        <taxon>Kingella</taxon>
    </lineage>
</organism>
<dbReference type="RefSeq" id="WP_003784657.1">
    <property type="nucleotide sequence ID" value="NZ_GL870929.1"/>
</dbReference>
<comment type="caution">
    <text evidence="6">The sequence shown here is derived from an EMBL/GenBank/DDBJ whole genome shotgun (WGS) entry which is preliminary data.</text>
</comment>
<evidence type="ECO:0000256" key="3">
    <source>
        <dbReference type="ARBA" id="ARBA00023125"/>
    </source>
</evidence>
<keyword evidence="2" id="KW-0805">Transcription regulation</keyword>
<evidence type="ECO:0000259" key="5">
    <source>
        <dbReference type="PROSITE" id="PS50931"/>
    </source>
</evidence>
<dbReference type="CDD" id="cd05466">
    <property type="entry name" value="PBP2_LTTR_substrate"/>
    <property type="match status" value="1"/>
</dbReference>
<dbReference type="Gene3D" id="1.10.10.10">
    <property type="entry name" value="Winged helix-like DNA-binding domain superfamily/Winged helix DNA-binding domain"/>
    <property type="match status" value="1"/>
</dbReference>
<dbReference type="PANTHER" id="PTHR30126:SF40">
    <property type="entry name" value="HTH-TYPE TRANSCRIPTIONAL REGULATOR GLTR"/>
    <property type="match status" value="1"/>
</dbReference>
<dbReference type="InterPro" id="IPR036390">
    <property type="entry name" value="WH_DNA-bd_sf"/>
</dbReference>
<evidence type="ECO:0000313" key="6">
    <source>
        <dbReference type="EMBL" id="EGC16221.1"/>
    </source>
</evidence>
<accession>F0F2P4</accession>
<evidence type="ECO:0000256" key="1">
    <source>
        <dbReference type="ARBA" id="ARBA00009437"/>
    </source>
</evidence>
<keyword evidence="3" id="KW-0238">DNA-binding</keyword>
<dbReference type="Pfam" id="PF03466">
    <property type="entry name" value="LysR_substrate"/>
    <property type="match status" value="1"/>
</dbReference>
<sequence>MDIQHLKAFIAVACTKNLTQAAEKLFLSQPAVSAQIKALESDVGTALFVRTNNGMQLTRAGEVLLPEAEALLQHKHRLEQFAQTLSADYVHSVQLGIIHPIESRKVTALTRCIVEQEPKTQLHIHYGMSIEILSRLLAKKIHAGFFLGHIDQRNLQVHFLEHVDYSLICPQSQLQRIRDNLPKSLNDSTWIEMSGISSSYKNLQQFWHRHKLNPKKQIICDYPQTIIDLAVAQQGLAMVPKHSALEAVGQGKDIAVLDEFEQHLPLHFIYLDEFSEDPAVTLLLENVQRLWKLGAA</sequence>
<feature type="domain" description="HTH lysR-type" evidence="5">
    <location>
        <begin position="1"/>
        <end position="58"/>
    </location>
</feature>
<dbReference type="FunFam" id="1.10.10.10:FF:000001">
    <property type="entry name" value="LysR family transcriptional regulator"/>
    <property type="match status" value="1"/>
</dbReference>
<dbReference type="Proteomes" id="UP000004088">
    <property type="component" value="Unassembled WGS sequence"/>
</dbReference>
<evidence type="ECO:0000256" key="2">
    <source>
        <dbReference type="ARBA" id="ARBA00023015"/>
    </source>
</evidence>
<protein>
    <submittedName>
        <fullName evidence="6">Transcriptional regulator, LysR family</fullName>
    </submittedName>
</protein>
<dbReference type="Gene3D" id="3.40.190.290">
    <property type="match status" value="1"/>
</dbReference>
<gene>
    <name evidence="6" type="ORF">HMPREF9098_2390</name>
</gene>
<keyword evidence="7" id="KW-1185">Reference proteome</keyword>
<dbReference type="GO" id="GO:0000976">
    <property type="term" value="F:transcription cis-regulatory region binding"/>
    <property type="evidence" value="ECO:0007669"/>
    <property type="project" value="TreeGrafter"/>
</dbReference>
<dbReference type="SUPFAM" id="SSF53850">
    <property type="entry name" value="Periplasmic binding protein-like II"/>
    <property type="match status" value="1"/>
</dbReference>
<dbReference type="InterPro" id="IPR036388">
    <property type="entry name" value="WH-like_DNA-bd_sf"/>
</dbReference>
<reference evidence="6 7" key="1">
    <citation type="submission" date="2011-01" db="EMBL/GenBank/DDBJ databases">
        <authorList>
            <person name="Muzny D."/>
            <person name="Qin X."/>
            <person name="Deng J."/>
            <person name="Jiang H."/>
            <person name="Liu Y."/>
            <person name="Qu J."/>
            <person name="Song X.-Z."/>
            <person name="Zhang L."/>
            <person name="Thornton R."/>
            <person name="Coyle M."/>
            <person name="Francisco L."/>
            <person name="Jackson L."/>
            <person name="Javaid M."/>
            <person name="Korchina V."/>
            <person name="Kovar C."/>
            <person name="Mata R."/>
            <person name="Mathew T."/>
            <person name="Ngo R."/>
            <person name="Nguyen L."/>
            <person name="Nguyen N."/>
            <person name="Okwuonu G."/>
            <person name="Ongeri F."/>
            <person name="Pham C."/>
            <person name="Simmons D."/>
            <person name="Wilczek-Boney K."/>
            <person name="Hale W."/>
            <person name="Jakkamsetti A."/>
            <person name="Pham P."/>
            <person name="Ruth R."/>
            <person name="San Lucas F."/>
            <person name="Warren J."/>
            <person name="Zhang J."/>
            <person name="Zhao Z."/>
            <person name="Zhou C."/>
            <person name="Zhu D."/>
            <person name="Lee S."/>
            <person name="Bess C."/>
            <person name="Blankenburg K."/>
            <person name="Forbes L."/>
            <person name="Fu Q."/>
            <person name="Gubbala S."/>
            <person name="Hirani K."/>
            <person name="Jayaseelan J.C."/>
            <person name="Lara F."/>
            <person name="Munidasa M."/>
            <person name="Palculict T."/>
            <person name="Patil S."/>
            <person name="Pu L.-L."/>
            <person name="Saada N."/>
            <person name="Tang L."/>
            <person name="Weissenberger G."/>
            <person name="Zhu Y."/>
            <person name="Hemphill L."/>
            <person name="Shang Y."/>
            <person name="Youmans B."/>
            <person name="Ayvaz T."/>
            <person name="Ross M."/>
            <person name="Santibanez J."/>
            <person name="Aqrawi P."/>
            <person name="Gross S."/>
            <person name="Joshi V."/>
            <person name="Fowler G."/>
            <person name="Nazareth L."/>
            <person name="Reid J."/>
            <person name="Worley K."/>
            <person name="Petrosino J."/>
            <person name="Highlander S."/>
            <person name="Gibbs R."/>
        </authorList>
    </citation>
    <scope>NUCLEOTIDE SEQUENCE [LARGE SCALE GENOMIC DNA]</scope>
    <source>
        <strain evidence="6 7">ATCC 33394</strain>
    </source>
</reference>
<evidence type="ECO:0000256" key="4">
    <source>
        <dbReference type="ARBA" id="ARBA00023163"/>
    </source>
</evidence>
<dbReference type="HOGENOM" id="CLU_039613_6_1_4"/>
<dbReference type="EMBL" id="AEWV01000045">
    <property type="protein sequence ID" value="EGC16221.1"/>
    <property type="molecule type" value="Genomic_DNA"/>
</dbReference>
<dbReference type="SUPFAM" id="SSF46785">
    <property type="entry name" value="Winged helix' DNA-binding domain"/>
    <property type="match status" value="1"/>
</dbReference>
<dbReference type="Pfam" id="PF00126">
    <property type="entry name" value="HTH_1"/>
    <property type="match status" value="1"/>
</dbReference>
<dbReference type="AlphaFoldDB" id="F0F2P4"/>
<evidence type="ECO:0000313" key="7">
    <source>
        <dbReference type="Proteomes" id="UP000004088"/>
    </source>
</evidence>
<dbReference type="GO" id="GO:0003700">
    <property type="term" value="F:DNA-binding transcription factor activity"/>
    <property type="evidence" value="ECO:0007669"/>
    <property type="project" value="InterPro"/>
</dbReference>
<comment type="similarity">
    <text evidence="1">Belongs to the LysR transcriptional regulatory family.</text>
</comment>
<dbReference type="InterPro" id="IPR000847">
    <property type="entry name" value="LysR_HTH_N"/>
</dbReference>
<dbReference type="PANTHER" id="PTHR30126">
    <property type="entry name" value="HTH-TYPE TRANSCRIPTIONAL REGULATOR"/>
    <property type="match status" value="1"/>
</dbReference>
<dbReference type="STRING" id="888741.HMPREF9098_2390"/>
<proteinExistence type="inferred from homology"/>
<dbReference type="PROSITE" id="PS50931">
    <property type="entry name" value="HTH_LYSR"/>
    <property type="match status" value="1"/>
</dbReference>
<dbReference type="InterPro" id="IPR005119">
    <property type="entry name" value="LysR_subst-bd"/>
</dbReference>